<dbReference type="PANTHER" id="PTHR45725">
    <property type="entry name" value="FORMIN HOMOLOGY 2 FAMILY MEMBER"/>
    <property type="match status" value="1"/>
</dbReference>
<gene>
    <name evidence="3" type="primary">FH6</name>
    <name evidence="3" type="ORF">SNEC2469_LOCUS20360</name>
</gene>
<keyword evidence="1" id="KW-0175">Coiled coil</keyword>
<keyword evidence="4" id="KW-1185">Reference proteome</keyword>
<dbReference type="Gene3D" id="1.20.58.2220">
    <property type="entry name" value="Formin, FH2 domain"/>
    <property type="match status" value="1"/>
</dbReference>
<comment type="caution">
    <text evidence="3">The sequence shown here is derived from an EMBL/GenBank/DDBJ whole genome shotgun (WGS) entry which is preliminary data.</text>
</comment>
<dbReference type="AlphaFoldDB" id="A0A812X3U8"/>
<protein>
    <submittedName>
        <fullName evidence="3">FH6 protein</fullName>
    </submittedName>
</protein>
<evidence type="ECO:0000259" key="2">
    <source>
        <dbReference type="PROSITE" id="PS51444"/>
    </source>
</evidence>
<evidence type="ECO:0000313" key="3">
    <source>
        <dbReference type="EMBL" id="CAE7706269.1"/>
    </source>
</evidence>
<feature type="domain" description="FH2" evidence="2">
    <location>
        <begin position="9"/>
        <end position="393"/>
    </location>
</feature>
<feature type="non-terminal residue" evidence="3">
    <location>
        <position position="1"/>
    </location>
</feature>
<dbReference type="SMART" id="SM00498">
    <property type="entry name" value="FH2"/>
    <property type="match status" value="1"/>
</dbReference>
<evidence type="ECO:0000313" key="4">
    <source>
        <dbReference type="Proteomes" id="UP000601435"/>
    </source>
</evidence>
<dbReference type="Pfam" id="PF02181">
    <property type="entry name" value="FH2"/>
    <property type="match status" value="1"/>
</dbReference>
<dbReference type="Proteomes" id="UP000601435">
    <property type="component" value="Unassembled WGS sequence"/>
</dbReference>
<name>A0A812X3U8_9DINO</name>
<sequence length="393" mass="42892">QPANRRQSMGKAPPPPPFGKRLHWKLLPPATLDNTIFEELQPWDKVAPPLDTKQLERLFTPAERSLGVPISCTAPPPGKAASGKMCLIDPKRAQNLAIILRQVALPTEELCDVVRGLRLQHPISTEALEHIHEFLLPPLLESAEMFASYDGPLQSLRDVERQLLPLARIPRLKARVKCLLFGKTMPGVRAGLEARIRTLQEACNQVRSSHALRRILGTVLRIGNFLNHGIDAPDAAGVEVRGFTMESLLKLRDFRAGQAGESSVTALHCIALHLLPTDPQLPLQLREELKAALEVGGDATTGGASGGPSSNIGELRDAVGRFRREADLLQNEVECHAASYDNAGGSRTPSPLTTLQQLAQDATRIADQLDAEVSDAIAQALRLLDYFGERRDA</sequence>
<feature type="coiled-coil region" evidence="1">
    <location>
        <begin position="312"/>
        <end position="372"/>
    </location>
</feature>
<evidence type="ECO:0000256" key="1">
    <source>
        <dbReference type="SAM" id="Coils"/>
    </source>
</evidence>
<dbReference type="PANTHER" id="PTHR45725:SF1">
    <property type="entry name" value="DISHEVELLED ASSOCIATED ACTIVATOR OF MORPHOGENESIS, ISOFORM D"/>
    <property type="match status" value="1"/>
</dbReference>
<dbReference type="InterPro" id="IPR051425">
    <property type="entry name" value="Formin_Homology"/>
</dbReference>
<dbReference type="InterPro" id="IPR042201">
    <property type="entry name" value="FH2_Formin_sf"/>
</dbReference>
<dbReference type="PROSITE" id="PS51444">
    <property type="entry name" value="FH2"/>
    <property type="match status" value="1"/>
</dbReference>
<feature type="non-terminal residue" evidence="3">
    <location>
        <position position="393"/>
    </location>
</feature>
<organism evidence="3 4">
    <name type="scientific">Symbiodinium necroappetens</name>
    <dbReference type="NCBI Taxonomy" id="1628268"/>
    <lineage>
        <taxon>Eukaryota</taxon>
        <taxon>Sar</taxon>
        <taxon>Alveolata</taxon>
        <taxon>Dinophyceae</taxon>
        <taxon>Suessiales</taxon>
        <taxon>Symbiodiniaceae</taxon>
        <taxon>Symbiodinium</taxon>
    </lineage>
</organism>
<dbReference type="OrthoDB" id="1668162at2759"/>
<dbReference type="EMBL" id="CAJNJA010035375">
    <property type="protein sequence ID" value="CAE7706269.1"/>
    <property type="molecule type" value="Genomic_DNA"/>
</dbReference>
<dbReference type="SUPFAM" id="SSF101447">
    <property type="entry name" value="Formin homology 2 domain (FH2 domain)"/>
    <property type="match status" value="1"/>
</dbReference>
<accession>A0A812X3U8</accession>
<dbReference type="InterPro" id="IPR015425">
    <property type="entry name" value="FH2_Formin"/>
</dbReference>
<reference evidence="3" key="1">
    <citation type="submission" date="2021-02" db="EMBL/GenBank/DDBJ databases">
        <authorList>
            <person name="Dougan E. K."/>
            <person name="Rhodes N."/>
            <person name="Thang M."/>
            <person name="Chan C."/>
        </authorList>
    </citation>
    <scope>NUCLEOTIDE SEQUENCE</scope>
</reference>
<proteinExistence type="predicted"/>